<accession>A0ABQ7VV77</accession>
<reference evidence="2 3" key="1">
    <citation type="journal article" date="2021" name="bioRxiv">
        <title>Chromosome-scale and haplotype-resolved genome assembly of a tetraploid potato cultivar.</title>
        <authorList>
            <person name="Sun H."/>
            <person name="Jiao W.-B."/>
            <person name="Krause K."/>
            <person name="Campoy J.A."/>
            <person name="Goel M."/>
            <person name="Folz-Donahue K."/>
            <person name="Kukat C."/>
            <person name="Huettel B."/>
            <person name="Schneeberger K."/>
        </authorList>
    </citation>
    <scope>NUCLEOTIDE SEQUENCE [LARGE SCALE GENOMIC DNA]</scope>
    <source>
        <strain evidence="2">SolTubOtavaFocal</strain>
        <tissue evidence="2">Leaves</tissue>
    </source>
</reference>
<keyword evidence="3" id="KW-1185">Reference proteome</keyword>
<dbReference type="CDD" id="cd02257">
    <property type="entry name" value="Peptidase_C19"/>
    <property type="match status" value="1"/>
</dbReference>
<dbReference type="InterPro" id="IPR050164">
    <property type="entry name" value="Peptidase_C19"/>
</dbReference>
<gene>
    <name evidence="2" type="ORF">KY290_015656</name>
</gene>
<feature type="domain" description="Peptidase C19 ubiquitin carboxyl-terminal hydrolase" evidence="1">
    <location>
        <begin position="50"/>
        <end position="174"/>
    </location>
</feature>
<dbReference type="PANTHER" id="PTHR24006">
    <property type="entry name" value="UBIQUITIN CARBOXYL-TERMINAL HYDROLASE"/>
    <property type="match status" value="1"/>
</dbReference>
<dbReference type="Gene3D" id="3.90.70.10">
    <property type="entry name" value="Cysteine proteinases"/>
    <property type="match status" value="1"/>
</dbReference>
<evidence type="ECO:0000259" key="1">
    <source>
        <dbReference type="Pfam" id="PF00443"/>
    </source>
</evidence>
<comment type="caution">
    <text evidence="2">The sequence shown here is derived from an EMBL/GenBank/DDBJ whole genome shotgun (WGS) entry which is preliminary data.</text>
</comment>
<dbReference type="SUPFAM" id="SSF54001">
    <property type="entry name" value="Cysteine proteinases"/>
    <property type="match status" value="1"/>
</dbReference>
<dbReference type="PANTHER" id="PTHR24006:SF863">
    <property type="entry name" value="UBIQUITIN CARBOXYL-TERMINAL HYDROLASE"/>
    <property type="match status" value="1"/>
</dbReference>
<protein>
    <recommendedName>
        <fullName evidence="1">Peptidase C19 ubiquitin carboxyl-terminal hydrolase domain-containing protein</fullName>
    </recommendedName>
</protein>
<evidence type="ECO:0000313" key="3">
    <source>
        <dbReference type="Proteomes" id="UP000826656"/>
    </source>
</evidence>
<dbReference type="Pfam" id="PF00443">
    <property type="entry name" value="UCH"/>
    <property type="match status" value="1"/>
</dbReference>
<dbReference type="Proteomes" id="UP000826656">
    <property type="component" value="Unassembled WGS sequence"/>
</dbReference>
<dbReference type="InterPro" id="IPR038765">
    <property type="entry name" value="Papain-like_cys_pep_sf"/>
</dbReference>
<dbReference type="EMBL" id="JAIVGD010000011">
    <property type="protein sequence ID" value="KAH0771675.1"/>
    <property type="molecule type" value="Genomic_DNA"/>
</dbReference>
<name>A0ABQ7VV77_SOLTU</name>
<organism evidence="2 3">
    <name type="scientific">Solanum tuberosum</name>
    <name type="common">Potato</name>
    <dbReference type="NCBI Taxonomy" id="4113"/>
    <lineage>
        <taxon>Eukaryota</taxon>
        <taxon>Viridiplantae</taxon>
        <taxon>Streptophyta</taxon>
        <taxon>Embryophyta</taxon>
        <taxon>Tracheophyta</taxon>
        <taxon>Spermatophyta</taxon>
        <taxon>Magnoliopsida</taxon>
        <taxon>eudicotyledons</taxon>
        <taxon>Gunneridae</taxon>
        <taxon>Pentapetalae</taxon>
        <taxon>asterids</taxon>
        <taxon>lamiids</taxon>
        <taxon>Solanales</taxon>
        <taxon>Solanaceae</taxon>
        <taxon>Solanoideae</taxon>
        <taxon>Solaneae</taxon>
        <taxon>Solanum</taxon>
    </lineage>
</organism>
<dbReference type="InterPro" id="IPR001394">
    <property type="entry name" value="Peptidase_C19_UCH"/>
</dbReference>
<proteinExistence type="predicted"/>
<sequence length="197" mass="21804">MQIFIILKLEGQSSSSGKILFVVSSKDDEEWEIIGSKNKSAVTRTLDFIPSNLSAIIGGKLKRLVKVRGNKASAIVKPFLVFHLDISHEAVHNILDSLCLFSAHETLEGYRTTVGMVGVATASKSISIHTLPKMTILHLKRFGYGSYGSNKLHKHVHFPLELVISRELVQEENAHVYAICYFHSFHNQTASGVKSSS</sequence>
<evidence type="ECO:0000313" key="2">
    <source>
        <dbReference type="EMBL" id="KAH0771675.1"/>
    </source>
</evidence>